<feature type="repeat" description="WD" evidence="3">
    <location>
        <begin position="802"/>
        <end position="843"/>
    </location>
</feature>
<organism evidence="5 6">
    <name type="scientific">Sphaerospermopsis aphanizomenoides LEGE 00250</name>
    <dbReference type="NCBI Taxonomy" id="2777972"/>
    <lineage>
        <taxon>Bacteria</taxon>
        <taxon>Bacillati</taxon>
        <taxon>Cyanobacteriota</taxon>
        <taxon>Cyanophyceae</taxon>
        <taxon>Nostocales</taxon>
        <taxon>Aphanizomenonaceae</taxon>
        <taxon>Sphaerospermopsis</taxon>
        <taxon>Sphaerospermopsis aphanizomenoides</taxon>
    </lineage>
</organism>
<dbReference type="InterPro" id="IPR020472">
    <property type="entry name" value="WD40_PAC1"/>
</dbReference>
<dbReference type="EMBL" id="JADEWB010000123">
    <property type="protein sequence ID" value="MBE9237866.1"/>
    <property type="molecule type" value="Genomic_DNA"/>
</dbReference>
<dbReference type="SUPFAM" id="SSF50494">
    <property type="entry name" value="Trypsin-like serine proteases"/>
    <property type="match status" value="2"/>
</dbReference>
<dbReference type="SMART" id="SM00564">
    <property type="entry name" value="PQQ"/>
    <property type="match status" value="9"/>
</dbReference>
<comment type="caution">
    <text evidence="5">The sequence shown here is derived from an EMBL/GenBank/DDBJ whole genome shotgun (WGS) entry which is preliminary data.</text>
</comment>
<dbReference type="InterPro" id="IPR009003">
    <property type="entry name" value="Peptidase_S1_PA"/>
</dbReference>
<evidence type="ECO:0000256" key="2">
    <source>
        <dbReference type="ARBA" id="ARBA00022737"/>
    </source>
</evidence>
<evidence type="ECO:0000313" key="5">
    <source>
        <dbReference type="EMBL" id="MBE9237866.1"/>
    </source>
</evidence>
<feature type="repeat" description="WD" evidence="3">
    <location>
        <begin position="518"/>
        <end position="550"/>
    </location>
</feature>
<feature type="repeat" description="WD" evidence="3">
    <location>
        <begin position="475"/>
        <end position="517"/>
    </location>
</feature>
<feature type="repeat" description="WD" evidence="3">
    <location>
        <begin position="306"/>
        <end position="347"/>
    </location>
</feature>
<dbReference type="InterPro" id="IPR018391">
    <property type="entry name" value="PQQ_b-propeller_rpt"/>
</dbReference>
<dbReference type="PROSITE" id="PS00678">
    <property type="entry name" value="WD_REPEATS_1"/>
    <property type="match status" value="12"/>
</dbReference>
<dbReference type="Pfam" id="PF25173">
    <property type="entry name" value="Beta-prop_WDR3_1st"/>
    <property type="match status" value="1"/>
</dbReference>
<evidence type="ECO:0000256" key="4">
    <source>
        <dbReference type="SAM" id="MobiDB-lite"/>
    </source>
</evidence>
<keyword evidence="2" id="KW-0677">Repeat</keyword>
<feature type="repeat" description="WD" evidence="3">
    <location>
        <begin position="433"/>
        <end position="474"/>
    </location>
</feature>
<dbReference type="Gene3D" id="2.40.10.10">
    <property type="entry name" value="Trypsin-like serine proteases"/>
    <property type="match status" value="4"/>
</dbReference>
<protein>
    <submittedName>
        <fullName evidence="5">Trypsin-like peptidase domain-containing protein</fullName>
    </submittedName>
</protein>
<dbReference type="SUPFAM" id="SSF50978">
    <property type="entry name" value="WD40 repeat-like"/>
    <property type="match status" value="2"/>
</dbReference>
<proteinExistence type="predicted"/>
<dbReference type="PRINTS" id="PR00320">
    <property type="entry name" value="GPROTEINBRPT"/>
</dbReference>
<dbReference type="InterPro" id="IPR036322">
    <property type="entry name" value="WD40_repeat_dom_sf"/>
</dbReference>
<gene>
    <name evidence="5" type="ORF">IQ227_17975</name>
</gene>
<evidence type="ECO:0000313" key="6">
    <source>
        <dbReference type="Proteomes" id="UP000606776"/>
    </source>
</evidence>
<feature type="repeat" description="WD" evidence="3">
    <location>
        <begin position="264"/>
        <end position="305"/>
    </location>
</feature>
<dbReference type="Pfam" id="PF13365">
    <property type="entry name" value="Trypsin_2"/>
    <property type="match status" value="2"/>
</dbReference>
<dbReference type="CDD" id="cd00200">
    <property type="entry name" value="WD40"/>
    <property type="match status" value="2"/>
</dbReference>
<dbReference type="Pfam" id="PF00400">
    <property type="entry name" value="WD40"/>
    <property type="match status" value="9"/>
</dbReference>
<feature type="repeat" description="WD" evidence="3">
    <location>
        <begin position="760"/>
        <end position="801"/>
    </location>
</feature>
<reference evidence="5 6" key="1">
    <citation type="submission" date="2020-10" db="EMBL/GenBank/DDBJ databases">
        <authorList>
            <person name="Castelo-Branco R."/>
            <person name="Eusebio N."/>
            <person name="Adriana R."/>
            <person name="Vieira A."/>
            <person name="Brugerolle De Fraissinette N."/>
            <person name="Rezende De Castro R."/>
            <person name="Schneider M.P."/>
            <person name="Vasconcelos V."/>
            <person name="Leao P.N."/>
        </authorList>
    </citation>
    <scope>NUCLEOTIDE SEQUENCE [LARGE SCALE GENOMIC DNA]</scope>
    <source>
        <strain evidence="5 6">LEGE 00250</strain>
    </source>
</reference>
<dbReference type="Proteomes" id="UP000606776">
    <property type="component" value="Unassembled WGS sequence"/>
</dbReference>
<dbReference type="PANTHER" id="PTHR19879">
    <property type="entry name" value="TRANSCRIPTION INITIATION FACTOR TFIID"/>
    <property type="match status" value="1"/>
</dbReference>
<feature type="repeat" description="WD" evidence="3">
    <location>
        <begin position="844"/>
        <end position="885"/>
    </location>
</feature>
<feature type="repeat" description="WD" evidence="3">
    <location>
        <begin position="1012"/>
        <end position="1046"/>
    </location>
</feature>
<sequence>MIFSLASLPSDDRLSMKFTPELAVILGATTAAVVYLQPVLAVNPVKIPRVPAAEINNIARQITVNIGGLDGVGSGVIINRRGNVYTVLTAFHVVEKPGDNQVITGDYEIITGDGESHEIDKIERLRGLDLAIITFTSTKEYRVAAVADSRTVNNGSPLYYAGFPANDPKNTNPRQYSFTTDQLTSRSQGEKQGYDLIMSGKPQPGVSGGPIFDQRGFVIGIYGKSELGYVTRDGVQGIPIEKIPDLSRRARVVTWSSSTLVNTLTGHSELVYSVAFSPDGKTLASGSGDNTIKLWDVATGKSIATLTGHSNSVISVAFSPDGKTLASGSLDNTIKLWDVATGKSIATLTGHSEGVDSVAFSPDGKTLASSGSRDTTIKLWDVAIGQSIATLTGHSESVISVAFSPDGKTLASGSGDDTIKLWDVATGQSIATLTGHSESFISVAFSPDGKTLASGSWDNTIKLWDVATGKSIATLTGHSFVVNSVAFSPDGKTLASSGSFDNTIKLWDVVTGKSIATLTGHSFGVNSVAFSPDGKTLASGSGDDTIKLWQESTVTTETVTPVNVLVNDSAQKITVRLETALGSGVIINRQGDTYTVLTSHHLIAPHQTVTLTTPDGQQHQSVLRGRLGELDLGLLEFTSKNNYDTALVADATAVPTGATVYIAGYPEPSQSNPQERRYFLHPGKKRPDQEGEYNLQLAGQARPGLTGGPILNERGFVIGIYGAADFNDMYQQGISLERIPSLQTIATVFTWPNPTLVNTLTGHSNLVGSVAFSPDGKTLASGSGDNTIKLWDVATGQSIATLTGHSDDVNSVAFSPDGKTLASGSRDKTIKLWDVATGQSIATLTGHSEWVISVAFSPDGKTLASGSNDRTIKLWDVATGRKIATLTGHSEPVSSVAFSPDGKTLASGSLDNTIKLWDVATGKSIATLTGHSEEVISVAFSPDGKTLASGSLDNTIKLWDVATGKSIATLTGHSDSVYSVAFSPDGKTLASGSSDKTSKLWDVATGQSIATLTGHSDGVSSVAFSPDGKTLASGSWDGTIKIWRGR</sequence>
<feature type="repeat" description="WD" evidence="3">
    <location>
        <begin position="348"/>
        <end position="390"/>
    </location>
</feature>
<dbReference type="PANTHER" id="PTHR19879:SF9">
    <property type="entry name" value="TRANSCRIPTION INITIATION FACTOR TFIID SUBUNIT 5"/>
    <property type="match status" value="1"/>
</dbReference>
<dbReference type="InterPro" id="IPR043504">
    <property type="entry name" value="Peptidase_S1_PA_chymotrypsin"/>
</dbReference>
<feature type="repeat" description="WD" evidence="3">
    <location>
        <begin position="970"/>
        <end position="1011"/>
    </location>
</feature>
<dbReference type="PROSITE" id="PS50082">
    <property type="entry name" value="WD_REPEATS_2"/>
    <property type="match status" value="14"/>
</dbReference>
<keyword evidence="6" id="KW-1185">Reference proteome</keyword>
<feature type="repeat" description="WD" evidence="3">
    <location>
        <begin position="928"/>
        <end position="969"/>
    </location>
</feature>
<dbReference type="PROSITE" id="PS50294">
    <property type="entry name" value="WD_REPEATS_REGION"/>
    <property type="match status" value="14"/>
</dbReference>
<feature type="repeat" description="WD" evidence="3">
    <location>
        <begin position="391"/>
        <end position="432"/>
    </location>
</feature>
<keyword evidence="1 3" id="KW-0853">WD repeat</keyword>
<feature type="region of interest" description="Disordered" evidence="4">
    <location>
        <begin position="163"/>
        <end position="189"/>
    </location>
</feature>
<dbReference type="InterPro" id="IPR001680">
    <property type="entry name" value="WD40_rpt"/>
</dbReference>
<dbReference type="Gene3D" id="2.130.10.10">
    <property type="entry name" value="YVTN repeat-like/Quinoprotein amine dehydrogenase"/>
    <property type="match status" value="6"/>
</dbReference>
<dbReference type="InterPro" id="IPR015943">
    <property type="entry name" value="WD40/YVTN_repeat-like_dom_sf"/>
</dbReference>
<dbReference type="InterPro" id="IPR019775">
    <property type="entry name" value="WD40_repeat_CS"/>
</dbReference>
<accession>A0ABR9VH96</accession>
<evidence type="ECO:0000256" key="1">
    <source>
        <dbReference type="ARBA" id="ARBA00022574"/>
    </source>
</evidence>
<name>A0ABR9VH96_9CYAN</name>
<feature type="compositionally biased region" description="Polar residues" evidence="4">
    <location>
        <begin position="168"/>
        <end position="187"/>
    </location>
</feature>
<evidence type="ECO:0000256" key="3">
    <source>
        <dbReference type="PROSITE-ProRule" id="PRU00221"/>
    </source>
</evidence>
<feature type="repeat" description="WD" evidence="3">
    <location>
        <begin position="886"/>
        <end position="927"/>
    </location>
</feature>
<dbReference type="SMART" id="SM00320">
    <property type="entry name" value="WD40"/>
    <property type="match status" value="14"/>
</dbReference>